<comment type="caution">
    <text evidence="2">The sequence shown here is derived from an EMBL/GenBank/DDBJ whole genome shotgun (WGS) entry which is preliminary data.</text>
</comment>
<keyword evidence="3" id="KW-1185">Reference proteome</keyword>
<protein>
    <recommendedName>
        <fullName evidence="1">YhfM-like domain-containing protein</fullName>
    </recommendedName>
</protein>
<evidence type="ECO:0000259" key="1">
    <source>
        <dbReference type="Pfam" id="PF26353"/>
    </source>
</evidence>
<dbReference type="Pfam" id="PF26353">
    <property type="entry name" value="YhfM"/>
    <property type="match status" value="1"/>
</dbReference>
<dbReference type="Proteomes" id="UP001597541">
    <property type="component" value="Unassembled WGS sequence"/>
</dbReference>
<proteinExistence type="predicted"/>
<dbReference type="RefSeq" id="WP_377606438.1">
    <property type="nucleotide sequence ID" value="NZ_JBHUME010000015.1"/>
</dbReference>
<accession>A0ABW5PKV3</accession>
<evidence type="ECO:0000313" key="2">
    <source>
        <dbReference type="EMBL" id="MFD2614992.1"/>
    </source>
</evidence>
<organism evidence="2 3">
    <name type="scientific">Paenibacillus gansuensis</name>
    <dbReference type="NCBI Taxonomy" id="306542"/>
    <lineage>
        <taxon>Bacteria</taxon>
        <taxon>Bacillati</taxon>
        <taxon>Bacillota</taxon>
        <taxon>Bacilli</taxon>
        <taxon>Bacillales</taxon>
        <taxon>Paenibacillaceae</taxon>
        <taxon>Paenibacillus</taxon>
    </lineage>
</organism>
<sequence length="143" mass="16008">MNKMLAVLLLLIFFVLFAGCNVLTGQVNLNKSKAASIKLDCTELCKTRGIPFATKRFTEQKDIEVFVRAINKAEKIQGEIDYAALFHMKVNYKDGSVTTYHLNIDNRSGSRGLLVETSNTNQGYSIPNEVTEELYNLIVGEIL</sequence>
<dbReference type="EMBL" id="JBHUME010000015">
    <property type="protein sequence ID" value="MFD2614992.1"/>
    <property type="molecule type" value="Genomic_DNA"/>
</dbReference>
<gene>
    <name evidence="2" type="ORF">ACFSUF_21480</name>
</gene>
<evidence type="ECO:0000313" key="3">
    <source>
        <dbReference type="Proteomes" id="UP001597541"/>
    </source>
</evidence>
<reference evidence="3" key="1">
    <citation type="journal article" date="2019" name="Int. J. Syst. Evol. Microbiol.">
        <title>The Global Catalogue of Microorganisms (GCM) 10K type strain sequencing project: providing services to taxonomists for standard genome sequencing and annotation.</title>
        <authorList>
            <consortium name="The Broad Institute Genomics Platform"/>
            <consortium name="The Broad Institute Genome Sequencing Center for Infectious Disease"/>
            <person name="Wu L."/>
            <person name="Ma J."/>
        </authorList>
    </citation>
    <scope>NUCLEOTIDE SEQUENCE [LARGE SCALE GENOMIC DNA]</scope>
    <source>
        <strain evidence="3">KCTC 3950</strain>
    </source>
</reference>
<dbReference type="PROSITE" id="PS51257">
    <property type="entry name" value="PROKAR_LIPOPROTEIN"/>
    <property type="match status" value="1"/>
</dbReference>
<dbReference type="InterPro" id="IPR058780">
    <property type="entry name" value="YhfM-like_dom"/>
</dbReference>
<feature type="domain" description="YhfM-like" evidence="1">
    <location>
        <begin position="56"/>
        <end position="138"/>
    </location>
</feature>
<name>A0ABW5PKV3_9BACL</name>